<dbReference type="SMART" id="SM00382">
    <property type="entry name" value="AAA"/>
    <property type="match status" value="1"/>
</dbReference>
<keyword evidence="6 7" id="KW-0472">Membrane</keyword>
<dbReference type="FunFam" id="3.40.50.300:FF:000218">
    <property type="entry name" value="Multidrug ABC transporter ATP-binding protein"/>
    <property type="match status" value="1"/>
</dbReference>
<evidence type="ECO:0000256" key="2">
    <source>
        <dbReference type="ARBA" id="ARBA00022692"/>
    </source>
</evidence>
<dbReference type="GO" id="GO:0005886">
    <property type="term" value="C:plasma membrane"/>
    <property type="evidence" value="ECO:0007669"/>
    <property type="project" value="UniProtKB-SubCell"/>
</dbReference>
<dbReference type="Gene3D" id="3.40.50.300">
    <property type="entry name" value="P-loop containing nucleotide triphosphate hydrolases"/>
    <property type="match status" value="1"/>
</dbReference>
<keyword evidence="2 7" id="KW-0812">Transmembrane</keyword>
<reference evidence="10" key="2">
    <citation type="journal article" date="2021" name="Microbiome">
        <title>Successional dynamics and alternative stable states in a saline activated sludge microbial community over 9 years.</title>
        <authorList>
            <person name="Wang Y."/>
            <person name="Ye J."/>
            <person name="Ju F."/>
            <person name="Liu L."/>
            <person name="Boyd J.A."/>
            <person name="Deng Y."/>
            <person name="Parks D.H."/>
            <person name="Jiang X."/>
            <person name="Yin X."/>
            <person name="Woodcroft B.J."/>
            <person name="Tyson G.W."/>
            <person name="Hugenholtz P."/>
            <person name="Polz M.F."/>
            <person name="Zhang T."/>
        </authorList>
    </citation>
    <scope>NUCLEOTIDE SEQUENCE</scope>
    <source>
        <strain evidence="10">HKST-UBA11</strain>
    </source>
</reference>
<feature type="transmembrane region" description="Helical" evidence="7">
    <location>
        <begin position="60"/>
        <end position="80"/>
    </location>
</feature>
<dbReference type="AlphaFoldDB" id="A0A955L8B9"/>
<dbReference type="InterPro" id="IPR011527">
    <property type="entry name" value="ABC1_TM_dom"/>
</dbReference>
<keyword evidence="3" id="KW-0547">Nucleotide-binding</keyword>
<feature type="transmembrane region" description="Helical" evidence="7">
    <location>
        <begin position="249"/>
        <end position="268"/>
    </location>
</feature>
<dbReference type="InterPro" id="IPR017871">
    <property type="entry name" value="ABC_transporter-like_CS"/>
</dbReference>
<feature type="transmembrane region" description="Helical" evidence="7">
    <location>
        <begin position="14"/>
        <end position="39"/>
    </location>
</feature>
<comment type="subcellular location">
    <subcellularLocation>
        <location evidence="1">Cell membrane</location>
        <topology evidence="1">Multi-pass membrane protein</topology>
    </subcellularLocation>
</comment>
<evidence type="ECO:0000256" key="3">
    <source>
        <dbReference type="ARBA" id="ARBA00022741"/>
    </source>
</evidence>
<sequence length="590" mass="66691">MKNIIKIVRFARPLYGIITGISLLILVSSTLQLISPVISKFIIDEISLAITGEGGNIEQITLFITLSFFVSIVAALLTSITNRLGDHLSGELRKYLTDRFYEHTLALPQTFFDSQISGKIANQLARGIENIKNFSTSATNFILPTFLQSILTVSILAYYNIPIALFIASLFPIYYYLTRLSTKQWGKHEEAKNKIEDIYRGRIQEVIANIKLVKSFGTEPSEFSTVSQNLSDSNTIYAKQSRTFHLIDFARNFGLQLVLLAVSIIVFYQTFQRNMSIGELVLIIQLVNLARRPLFSMSFVLTQIQQVESGSKEFFEIMDLKTTEPLQFNHTPKVFPHPTITFKDVTFSYEKEASDVLKNVNITIKDGEKVALVGHSGAGKSTIVNLILKFYKPSEGTITLNDTPYTKLNHIDIRHNIALVLQDNELFSSTIRENVAYGKPDATDKEIWEALKKANASEFVERFKNKLDTEIGERGLKLSGGQKQRIQIARAILKNSQILILDEATSSLDSKSELLVQEAIENLMQDKLVIIIAHRFSTIQNVDKIIVLNDRKVADIGTPQELAQREGIYSELLKYQVEGNKKLLKKFELY</sequence>
<evidence type="ECO:0000256" key="5">
    <source>
        <dbReference type="ARBA" id="ARBA00022989"/>
    </source>
</evidence>
<feature type="domain" description="ABC transmembrane type-1" evidence="9">
    <location>
        <begin position="23"/>
        <end position="306"/>
    </location>
</feature>
<dbReference type="GO" id="GO:0034040">
    <property type="term" value="F:ATPase-coupled lipid transmembrane transporter activity"/>
    <property type="evidence" value="ECO:0007669"/>
    <property type="project" value="TreeGrafter"/>
</dbReference>
<comment type="caution">
    <text evidence="10">The sequence shown here is derived from an EMBL/GenBank/DDBJ whole genome shotgun (WGS) entry which is preliminary data.</text>
</comment>
<dbReference type="Proteomes" id="UP000754563">
    <property type="component" value="Unassembled WGS sequence"/>
</dbReference>
<dbReference type="Pfam" id="PF00664">
    <property type="entry name" value="ABC_membrane"/>
    <property type="match status" value="1"/>
</dbReference>
<evidence type="ECO:0000256" key="6">
    <source>
        <dbReference type="ARBA" id="ARBA00023136"/>
    </source>
</evidence>
<reference evidence="10" key="1">
    <citation type="submission" date="2020-04" db="EMBL/GenBank/DDBJ databases">
        <authorList>
            <person name="Zhang T."/>
        </authorList>
    </citation>
    <scope>NUCLEOTIDE SEQUENCE</scope>
    <source>
        <strain evidence="10">HKST-UBA11</strain>
    </source>
</reference>
<dbReference type="PROSITE" id="PS50929">
    <property type="entry name" value="ABC_TM1F"/>
    <property type="match status" value="1"/>
</dbReference>
<dbReference type="PANTHER" id="PTHR24221">
    <property type="entry name" value="ATP-BINDING CASSETTE SUB-FAMILY B"/>
    <property type="match status" value="1"/>
</dbReference>
<accession>A0A955L8B9</accession>
<gene>
    <name evidence="10" type="ORF">KC717_04825</name>
</gene>
<proteinExistence type="predicted"/>
<evidence type="ECO:0000259" key="9">
    <source>
        <dbReference type="PROSITE" id="PS50929"/>
    </source>
</evidence>
<keyword evidence="5 7" id="KW-1133">Transmembrane helix</keyword>
<evidence type="ECO:0000256" key="7">
    <source>
        <dbReference type="SAM" id="Phobius"/>
    </source>
</evidence>
<evidence type="ECO:0000259" key="8">
    <source>
        <dbReference type="PROSITE" id="PS50893"/>
    </source>
</evidence>
<dbReference type="InterPro" id="IPR036640">
    <property type="entry name" value="ABC1_TM_sf"/>
</dbReference>
<feature type="transmembrane region" description="Helical" evidence="7">
    <location>
        <begin position="156"/>
        <end position="177"/>
    </location>
</feature>
<dbReference type="SUPFAM" id="SSF90123">
    <property type="entry name" value="ABC transporter transmembrane region"/>
    <property type="match status" value="1"/>
</dbReference>
<dbReference type="InterPro" id="IPR003593">
    <property type="entry name" value="AAA+_ATPase"/>
</dbReference>
<dbReference type="PROSITE" id="PS50893">
    <property type="entry name" value="ABC_TRANSPORTER_2"/>
    <property type="match status" value="1"/>
</dbReference>
<evidence type="ECO:0000256" key="1">
    <source>
        <dbReference type="ARBA" id="ARBA00004651"/>
    </source>
</evidence>
<dbReference type="InterPro" id="IPR027417">
    <property type="entry name" value="P-loop_NTPase"/>
</dbReference>
<evidence type="ECO:0000256" key="4">
    <source>
        <dbReference type="ARBA" id="ARBA00022840"/>
    </source>
</evidence>
<dbReference type="SUPFAM" id="SSF52540">
    <property type="entry name" value="P-loop containing nucleoside triphosphate hydrolases"/>
    <property type="match status" value="1"/>
</dbReference>
<keyword evidence="4 10" id="KW-0067">ATP-binding</keyword>
<dbReference type="GO" id="GO:0016887">
    <property type="term" value="F:ATP hydrolysis activity"/>
    <property type="evidence" value="ECO:0007669"/>
    <property type="project" value="InterPro"/>
</dbReference>
<dbReference type="EMBL" id="JAGQLH010000059">
    <property type="protein sequence ID" value="MCA9385943.1"/>
    <property type="molecule type" value="Genomic_DNA"/>
</dbReference>
<dbReference type="Gene3D" id="1.20.1560.10">
    <property type="entry name" value="ABC transporter type 1, transmembrane domain"/>
    <property type="match status" value="1"/>
</dbReference>
<organism evidence="10 11">
    <name type="scientific">Candidatus Dojkabacteria bacterium</name>
    <dbReference type="NCBI Taxonomy" id="2099670"/>
    <lineage>
        <taxon>Bacteria</taxon>
        <taxon>Candidatus Dojkabacteria</taxon>
    </lineage>
</organism>
<name>A0A955L8B9_9BACT</name>
<dbReference type="CDD" id="cd07346">
    <property type="entry name" value="ABC_6TM_exporters"/>
    <property type="match status" value="1"/>
</dbReference>
<evidence type="ECO:0000313" key="10">
    <source>
        <dbReference type="EMBL" id="MCA9385943.1"/>
    </source>
</evidence>
<dbReference type="GO" id="GO:0140359">
    <property type="term" value="F:ABC-type transporter activity"/>
    <property type="evidence" value="ECO:0007669"/>
    <property type="project" value="InterPro"/>
</dbReference>
<feature type="domain" description="ABC transporter" evidence="8">
    <location>
        <begin position="340"/>
        <end position="575"/>
    </location>
</feature>
<dbReference type="GO" id="GO:0005524">
    <property type="term" value="F:ATP binding"/>
    <property type="evidence" value="ECO:0007669"/>
    <property type="project" value="UniProtKB-KW"/>
</dbReference>
<dbReference type="InterPro" id="IPR039421">
    <property type="entry name" value="Type_1_exporter"/>
</dbReference>
<dbReference type="Pfam" id="PF00005">
    <property type="entry name" value="ABC_tran"/>
    <property type="match status" value="1"/>
</dbReference>
<dbReference type="InterPro" id="IPR003439">
    <property type="entry name" value="ABC_transporter-like_ATP-bd"/>
</dbReference>
<evidence type="ECO:0000313" key="11">
    <source>
        <dbReference type="Proteomes" id="UP000754563"/>
    </source>
</evidence>
<dbReference type="PROSITE" id="PS00211">
    <property type="entry name" value="ABC_TRANSPORTER_1"/>
    <property type="match status" value="1"/>
</dbReference>
<dbReference type="PANTHER" id="PTHR24221:SF654">
    <property type="entry name" value="ATP-BINDING CASSETTE SUB-FAMILY B MEMBER 6"/>
    <property type="match status" value="1"/>
</dbReference>
<protein>
    <submittedName>
        <fullName evidence="10">ABC transporter ATP-binding protein</fullName>
    </submittedName>
</protein>